<dbReference type="Proteomes" id="UP001159428">
    <property type="component" value="Unassembled WGS sequence"/>
</dbReference>
<dbReference type="EMBL" id="CALNXJ010000179">
    <property type="protein sequence ID" value="CAH3168423.1"/>
    <property type="molecule type" value="Genomic_DNA"/>
</dbReference>
<comment type="caution">
    <text evidence="2">The sequence shown here is derived from an EMBL/GenBank/DDBJ whole genome shotgun (WGS) entry which is preliminary data.</text>
</comment>
<accession>A0AAU9Y3H0</accession>
<feature type="region of interest" description="Disordered" evidence="1">
    <location>
        <begin position="68"/>
        <end position="90"/>
    </location>
</feature>
<reference evidence="2 3" key="1">
    <citation type="submission" date="2022-05" db="EMBL/GenBank/DDBJ databases">
        <authorList>
            <consortium name="Genoscope - CEA"/>
            <person name="William W."/>
        </authorList>
    </citation>
    <scope>NUCLEOTIDE SEQUENCE [LARGE SCALE GENOMIC DNA]</scope>
</reference>
<evidence type="ECO:0000313" key="3">
    <source>
        <dbReference type="Proteomes" id="UP001159428"/>
    </source>
</evidence>
<evidence type="ECO:0008006" key="4">
    <source>
        <dbReference type="Google" id="ProtNLM"/>
    </source>
</evidence>
<keyword evidence="3" id="KW-1185">Reference proteome</keyword>
<gene>
    <name evidence="2" type="ORF">PMEA_00008685</name>
</gene>
<name>A0AAU9Y3H0_9CNID</name>
<proteinExistence type="predicted"/>
<evidence type="ECO:0000256" key="1">
    <source>
        <dbReference type="SAM" id="MobiDB-lite"/>
    </source>
</evidence>
<dbReference type="AlphaFoldDB" id="A0AAU9Y3H0"/>
<protein>
    <recommendedName>
        <fullName evidence="4">RING-type domain-containing protein</fullName>
    </recommendedName>
</protein>
<organism evidence="2 3">
    <name type="scientific">Pocillopora meandrina</name>
    <dbReference type="NCBI Taxonomy" id="46732"/>
    <lineage>
        <taxon>Eukaryota</taxon>
        <taxon>Metazoa</taxon>
        <taxon>Cnidaria</taxon>
        <taxon>Anthozoa</taxon>
        <taxon>Hexacorallia</taxon>
        <taxon>Scleractinia</taxon>
        <taxon>Astrocoeniina</taxon>
        <taxon>Pocilloporidae</taxon>
        <taxon>Pocillopora</taxon>
    </lineage>
</organism>
<evidence type="ECO:0000313" key="2">
    <source>
        <dbReference type="EMBL" id="CAH3168423.1"/>
    </source>
</evidence>
<sequence>MSTFWVNVCNDVEDVCVEISELSNAANAIGSNETVADQASNTPGNIVDYLTASVIDDLNNEVDTEIRQGPQVDGNQPSVHSRHQSSTDEDLLPKQAQDVEKKFHHYCCICTEYVYVLVNGCHQIAAHEACVDKCDSNHTVWNCFQRDRTVKWNDYPAASTSASYGPSSYDDNKRLSLVCDLCKKDVVIMKLLCCNGEYHEDCLNQCKERNFNKCLYCRCPMQEGGRRNGGGEDYWYLSIQEELAQYGDDLPDGALC</sequence>